<dbReference type="Proteomes" id="UP000017127">
    <property type="component" value="Unassembled WGS sequence"/>
</dbReference>
<keyword evidence="1" id="KW-1133">Transmembrane helix</keyword>
<keyword evidence="1" id="KW-0472">Membrane</keyword>
<keyword evidence="1" id="KW-0812">Transmembrane</keyword>
<gene>
    <name evidence="2" type="ORF">M595_4572</name>
</gene>
<sequence length="79" mass="9284">MNSDEVRLISDRQSALEFFNRIFHMAIAISLGTFIVHLVFRTVSENTEKTSLFKMLIQNYQSLWVYTFKNLISIDTYSV</sequence>
<dbReference type="AlphaFoldDB" id="U7QC90"/>
<proteinExistence type="predicted"/>
<reference evidence="2 3" key="1">
    <citation type="journal article" date="2013" name="Front. Microbiol.">
        <title>Comparative genomic analyses of the cyanobacterium, Lyngbya aestuarii BL J, a powerful hydrogen producer.</title>
        <authorList>
            <person name="Kothari A."/>
            <person name="Vaughn M."/>
            <person name="Garcia-Pichel F."/>
        </authorList>
    </citation>
    <scope>NUCLEOTIDE SEQUENCE [LARGE SCALE GENOMIC DNA]</scope>
    <source>
        <strain evidence="2 3">BL J</strain>
    </source>
</reference>
<evidence type="ECO:0000313" key="3">
    <source>
        <dbReference type="Proteomes" id="UP000017127"/>
    </source>
</evidence>
<evidence type="ECO:0000256" key="1">
    <source>
        <dbReference type="SAM" id="Phobius"/>
    </source>
</evidence>
<dbReference type="EMBL" id="AUZM01000056">
    <property type="protein sequence ID" value="ERT05464.1"/>
    <property type="molecule type" value="Genomic_DNA"/>
</dbReference>
<protein>
    <submittedName>
        <fullName evidence="2">Uncharacterized protein</fullName>
    </submittedName>
</protein>
<organism evidence="2 3">
    <name type="scientific">Lyngbya aestuarii BL J</name>
    <dbReference type="NCBI Taxonomy" id="1348334"/>
    <lineage>
        <taxon>Bacteria</taxon>
        <taxon>Bacillati</taxon>
        <taxon>Cyanobacteriota</taxon>
        <taxon>Cyanophyceae</taxon>
        <taxon>Oscillatoriophycideae</taxon>
        <taxon>Oscillatoriales</taxon>
        <taxon>Microcoleaceae</taxon>
        <taxon>Lyngbya</taxon>
    </lineage>
</organism>
<accession>U7QC90</accession>
<evidence type="ECO:0000313" key="2">
    <source>
        <dbReference type="EMBL" id="ERT05464.1"/>
    </source>
</evidence>
<keyword evidence="3" id="KW-1185">Reference proteome</keyword>
<comment type="caution">
    <text evidence="2">The sequence shown here is derived from an EMBL/GenBank/DDBJ whole genome shotgun (WGS) entry which is preliminary data.</text>
</comment>
<feature type="transmembrane region" description="Helical" evidence="1">
    <location>
        <begin position="22"/>
        <end position="40"/>
    </location>
</feature>
<name>U7QC90_9CYAN</name>